<proteinExistence type="predicted"/>
<organism evidence="4 5">
    <name type="scientific">Agromyces larvae</name>
    <dbReference type="NCBI Taxonomy" id="2929802"/>
    <lineage>
        <taxon>Bacteria</taxon>
        <taxon>Bacillati</taxon>
        <taxon>Actinomycetota</taxon>
        <taxon>Actinomycetes</taxon>
        <taxon>Micrococcales</taxon>
        <taxon>Microbacteriaceae</taxon>
        <taxon>Agromyces</taxon>
    </lineage>
</organism>
<dbReference type="PANTHER" id="PTHR45871">
    <property type="entry name" value="N-ACETYLGLUCOSAMINYL-PHOSPHATIDYLINOSITOL BIOSYNTHETIC PROTEIN"/>
    <property type="match status" value="1"/>
</dbReference>
<keyword evidence="5" id="KW-1185">Reference proteome</keyword>
<dbReference type="InterPro" id="IPR028098">
    <property type="entry name" value="Glyco_trans_4-like_N"/>
</dbReference>
<sequence length="409" mass="43989">MTSVAEARAPRRRMHCAAATRLRGEAVRLPEHVLFVVSNYPPHLGGVEFHVQRLAVELVASGHRVTVLTTTTGADVGVSEERGVAVIRIPGRVPVQDILSFPAPGTARRIRSLCRQRDVTVVSTHTRFFPMSFVGARAAARAGIAHVHTEHGSDHVRGVGPIVGLTSRLVDRTIGRRVLRSADAVLAVSDRVQTFVRRLSGREAIVFPNAIDIGPWLAARPSRPRERRRLVFLGRLVPGKGWDDFITTAALLRDRGFEFDAEIIGDGSDRPSVEVAVKRERLDGVVAVRGRVVGADLARALAGSTLVNATRLAEGFQTSLIESVAAGGDVVTYPIAGASTLAEAGAPVCIVAESTPAALATAIAEGRPGRVFDASRLAAWDWQTRARDYATLLASVRAERARVHAKSRR</sequence>
<gene>
    <name evidence="4" type="ORF">MTO99_01490</name>
</gene>
<dbReference type="RefSeq" id="WP_243556348.1">
    <property type="nucleotide sequence ID" value="NZ_CP094528.1"/>
</dbReference>
<dbReference type="SUPFAM" id="SSF53756">
    <property type="entry name" value="UDP-Glycosyltransferase/glycogen phosphorylase"/>
    <property type="match status" value="1"/>
</dbReference>
<evidence type="ECO:0000256" key="2">
    <source>
        <dbReference type="ARBA" id="ARBA00022679"/>
    </source>
</evidence>
<evidence type="ECO:0000313" key="4">
    <source>
        <dbReference type="EMBL" id="UOE44494.1"/>
    </source>
</evidence>
<accession>A0ABY4BZE7</accession>
<feature type="domain" description="Glycosyltransferase subfamily 4-like N-terminal" evidence="3">
    <location>
        <begin position="45"/>
        <end position="213"/>
    </location>
</feature>
<name>A0ABY4BZE7_9MICO</name>
<dbReference type="Pfam" id="PF13692">
    <property type="entry name" value="Glyco_trans_1_4"/>
    <property type="match status" value="1"/>
</dbReference>
<evidence type="ECO:0000313" key="5">
    <source>
        <dbReference type="Proteomes" id="UP000832097"/>
    </source>
</evidence>
<dbReference type="Pfam" id="PF13439">
    <property type="entry name" value="Glyco_transf_4"/>
    <property type="match status" value="1"/>
</dbReference>
<protein>
    <submittedName>
        <fullName evidence="4">Glycosyltransferase family 4 protein</fullName>
    </submittedName>
</protein>
<dbReference type="CDD" id="cd03801">
    <property type="entry name" value="GT4_PimA-like"/>
    <property type="match status" value="1"/>
</dbReference>
<dbReference type="PANTHER" id="PTHR45871:SF1">
    <property type="entry name" value="PHOSPHATIDYLINOSITOL N-ACETYLGLUCOSAMINYLTRANSFERASE SUBUNIT A"/>
    <property type="match status" value="1"/>
</dbReference>
<keyword evidence="2" id="KW-0808">Transferase</keyword>
<dbReference type="EMBL" id="CP094528">
    <property type="protein sequence ID" value="UOE44494.1"/>
    <property type="molecule type" value="Genomic_DNA"/>
</dbReference>
<reference evidence="4 5" key="1">
    <citation type="submission" date="2022-03" db="EMBL/GenBank/DDBJ databases">
        <title>Mucilaginibacter sp. isolated from the gut of Protaetia brevitarsis seulensis larvae.</title>
        <authorList>
            <person name="Won M."/>
            <person name="Kim S.-J."/>
            <person name="Kwon S.-W."/>
        </authorList>
    </citation>
    <scope>NUCLEOTIDE SEQUENCE [LARGE SCALE GENOMIC DNA]</scope>
    <source>
        <strain evidence="4 5">CFWR-12</strain>
    </source>
</reference>
<evidence type="ECO:0000259" key="3">
    <source>
        <dbReference type="Pfam" id="PF13439"/>
    </source>
</evidence>
<dbReference type="Proteomes" id="UP000832097">
    <property type="component" value="Chromosome"/>
</dbReference>
<dbReference type="Gene3D" id="3.40.50.2000">
    <property type="entry name" value="Glycogen Phosphorylase B"/>
    <property type="match status" value="2"/>
</dbReference>
<evidence type="ECO:0000256" key="1">
    <source>
        <dbReference type="ARBA" id="ARBA00022676"/>
    </source>
</evidence>
<keyword evidence="1" id="KW-0328">Glycosyltransferase</keyword>